<dbReference type="EC" id="2.1.1.-" evidence="4"/>
<sequence length="304" mass="34429">MNNNRASITAIMCGYTRAYHATHDSPRIFDDFIAAQLYAPEEIGFFDHAMAGLLNVFDPETAATISDETEALRLVMQVHNSSIILGRARFTEDCLEGYISKGLTQYVILGAGMDTFSLRRPELTGQLEIFEVDHPATQANKRERLLKISPELPSNLHLVPVNFEKDDLKTALLQAGFDSSRPAFFSWLGVTYYLERQAIENTLQTIASLSSPGSALVFDYSHEDVFKPEKGNRRTKATQEITRQSGEPLKTGFDPAKLEVLLHQFGFQTRENLPPEEIEKRYFSHRDDLYHAFENSYFIHAVAE</sequence>
<keyword evidence="3" id="KW-0808">Transferase</keyword>
<dbReference type="GO" id="GO:0008168">
    <property type="term" value="F:methyltransferase activity"/>
    <property type="evidence" value="ECO:0007669"/>
    <property type="project" value="UniProtKB-UniRule"/>
</dbReference>
<comment type="similarity">
    <text evidence="1 4">Belongs to the UPF0677 family.</text>
</comment>
<keyword evidence="2 4" id="KW-0489">Methyltransferase</keyword>
<evidence type="ECO:0000256" key="4">
    <source>
        <dbReference type="RuleBase" id="RU362030"/>
    </source>
</evidence>
<dbReference type="NCBIfam" id="TIGR00027">
    <property type="entry name" value="mthyl_TIGR00027"/>
    <property type="match status" value="1"/>
</dbReference>
<dbReference type="EMBL" id="LGCK01000006">
    <property type="protein sequence ID" value="KPL73254.1"/>
    <property type="molecule type" value="Genomic_DNA"/>
</dbReference>
<dbReference type="PANTHER" id="PTHR43619">
    <property type="entry name" value="S-ADENOSYL-L-METHIONINE-DEPENDENT METHYLTRANSFERASE YKTD-RELATED"/>
    <property type="match status" value="1"/>
</dbReference>
<accession>A0A0P6XMT2</accession>
<dbReference type="Gene3D" id="3.40.50.150">
    <property type="entry name" value="Vaccinia Virus protein VP39"/>
    <property type="match status" value="1"/>
</dbReference>
<evidence type="ECO:0000313" key="6">
    <source>
        <dbReference type="Proteomes" id="UP000050430"/>
    </source>
</evidence>
<reference evidence="5 6" key="1">
    <citation type="submission" date="2015-07" db="EMBL/GenBank/DDBJ databases">
        <title>Genome sequence of Leptolinea tardivitalis DSM 16556.</title>
        <authorList>
            <person name="Hemp J."/>
            <person name="Ward L.M."/>
            <person name="Pace L.A."/>
            <person name="Fischer W.W."/>
        </authorList>
    </citation>
    <scope>NUCLEOTIDE SEQUENCE [LARGE SCALE GENOMIC DNA]</scope>
    <source>
        <strain evidence="5 6">YMTK-2</strain>
    </source>
</reference>
<proteinExistence type="inferred from homology"/>
<evidence type="ECO:0000256" key="1">
    <source>
        <dbReference type="ARBA" id="ARBA00008138"/>
    </source>
</evidence>
<keyword evidence="4" id="KW-0949">S-adenosyl-L-methionine</keyword>
<dbReference type="InterPro" id="IPR007213">
    <property type="entry name" value="Ppm1/Ppm2/Tcmp"/>
</dbReference>
<evidence type="ECO:0000313" key="5">
    <source>
        <dbReference type="EMBL" id="KPL73254.1"/>
    </source>
</evidence>
<dbReference type="AlphaFoldDB" id="A0A0P6XMT2"/>
<dbReference type="PANTHER" id="PTHR43619:SF2">
    <property type="entry name" value="S-ADENOSYL-L-METHIONINE-DEPENDENT METHYLTRANSFERASES SUPERFAMILY PROTEIN"/>
    <property type="match status" value="1"/>
</dbReference>
<dbReference type="STRING" id="229920.ADM99_03230"/>
<evidence type="ECO:0000256" key="3">
    <source>
        <dbReference type="ARBA" id="ARBA00022679"/>
    </source>
</evidence>
<comment type="function">
    <text evidence="4">Exhibits S-adenosyl-L-methionine-dependent methyltransferase activity.</text>
</comment>
<dbReference type="SUPFAM" id="SSF53335">
    <property type="entry name" value="S-adenosyl-L-methionine-dependent methyltransferases"/>
    <property type="match status" value="1"/>
</dbReference>
<evidence type="ECO:0000256" key="2">
    <source>
        <dbReference type="ARBA" id="ARBA00022603"/>
    </source>
</evidence>
<organism evidence="5 6">
    <name type="scientific">Leptolinea tardivitalis</name>
    <dbReference type="NCBI Taxonomy" id="229920"/>
    <lineage>
        <taxon>Bacteria</taxon>
        <taxon>Bacillati</taxon>
        <taxon>Chloroflexota</taxon>
        <taxon>Anaerolineae</taxon>
        <taxon>Anaerolineales</taxon>
        <taxon>Anaerolineaceae</taxon>
        <taxon>Leptolinea</taxon>
    </lineage>
</organism>
<gene>
    <name evidence="5" type="ORF">ADM99_03230</name>
</gene>
<protein>
    <recommendedName>
        <fullName evidence="4">S-adenosyl-L-methionine-dependent methyltransferase</fullName>
        <ecNumber evidence="4">2.1.1.-</ecNumber>
    </recommendedName>
</protein>
<dbReference type="InterPro" id="IPR011610">
    <property type="entry name" value="SAM_mthyl_Trfase_ML2640-like"/>
</dbReference>
<dbReference type="GO" id="GO:0032259">
    <property type="term" value="P:methylation"/>
    <property type="evidence" value="ECO:0007669"/>
    <property type="project" value="UniProtKB-KW"/>
</dbReference>
<comment type="caution">
    <text evidence="5">The sequence shown here is derived from an EMBL/GenBank/DDBJ whole genome shotgun (WGS) entry which is preliminary data.</text>
</comment>
<dbReference type="RefSeq" id="WP_062421656.1">
    <property type="nucleotide sequence ID" value="NZ_BBYA01000009.1"/>
</dbReference>
<dbReference type="Proteomes" id="UP000050430">
    <property type="component" value="Unassembled WGS sequence"/>
</dbReference>
<dbReference type="InterPro" id="IPR029063">
    <property type="entry name" value="SAM-dependent_MTases_sf"/>
</dbReference>
<name>A0A0P6XMT2_9CHLR</name>
<dbReference type="PATRIC" id="fig|229920.5.peg.2274"/>
<dbReference type="OrthoDB" id="147276at2"/>
<dbReference type="Pfam" id="PF04072">
    <property type="entry name" value="LCM"/>
    <property type="match status" value="1"/>
</dbReference>
<keyword evidence="6" id="KW-1185">Reference proteome</keyword>